<feature type="transmembrane region" description="Helical" evidence="9">
    <location>
        <begin position="171"/>
        <end position="193"/>
    </location>
</feature>
<feature type="transmembrane region" description="Helical" evidence="9">
    <location>
        <begin position="199"/>
        <end position="219"/>
    </location>
</feature>
<feature type="transmembrane region" description="Helical" evidence="9">
    <location>
        <begin position="61"/>
        <end position="84"/>
    </location>
</feature>
<dbReference type="PANTHER" id="PTHR11795">
    <property type="entry name" value="BRANCHED-CHAIN AMINO ACID TRANSPORT SYSTEM PERMEASE PROTEIN LIVH"/>
    <property type="match status" value="1"/>
</dbReference>
<evidence type="ECO:0000256" key="8">
    <source>
        <dbReference type="ARBA" id="ARBA00037998"/>
    </source>
</evidence>
<keyword evidence="2" id="KW-0813">Transport</keyword>
<comment type="similarity">
    <text evidence="8">Belongs to the binding-protein-dependent transport system permease family. LivHM subfamily.</text>
</comment>
<reference evidence="10 11" key="1">
    <citation type="submission" date="2022-11" db="EMBL/GenBank/DDBJ databases">
        <title>Nonomuraea corallina sp. nov., a new species of the genus Nonomuraea isolated from sea side sediment in Thai sea.</title>
        <authorList>
            <person name="Ngamcharungchit C."/>
            <person name="Matsumoto A."/>
            <person name="Suriyachadkun C."/>
            <person name="Panbangred W."/>
            <person name="Inahashi Y."/>
            <person name="Intra B."/>
        </authorList>
    </citation>
    <scope>NUCLEOTIDE SEQUENCE [LARGE SCALE GENOMIC DNA]</scope>
    <source>
        <strain evidence="10 11">DSM 43553</strain>
    </source>
</reference>
<proteinExistence type="inferred from homology"/>
<keyword evidence="3" id="KW-1003">Cell membrane</keyword>
<dbReference type="InterPro" id="IPR001851">
    <property type="entry name" value="ABC_transp_permease"/>
</dbReference>
<evidence type="ECO:0000256" key="6">
    <source>
        <dbReference type="ARBA" id="ARBA00022989"/>
    </source>
</evidence>
<feature type="transmembrane region" description="Helical" evidence="9">
    <location>
        <begin position="6"/>
        <end position="29"/>
    </location>
</feature>
<keyword evidence="7 9" id="KW-0472">Membrane</keyword>
<keyword evidence="6 9" id="KW-1133">Transmembrane helix</keyword>
<dbReference type="EMBL" id="JAPNUD010000041">
    <property type="protein sequence ID" value="MDA0642423.1"/>
    <property type="molecule type" value="Genomic_DNA"/>
</dbReference>
<evidence type="ECO:0000256" key="5">
    <source>
        <dbReference type="ARBA" id="ARBA00022970"/>
    </source>
</evidence>
<keyword evidence="5" id="KW-0029">Amino-acid transport</keyword>
<evidence type="ECO:0000256" key="7">
    <source>
        <dbReference type="ARBA" id="ARBA00023136"/>
    </source>
</evidence>
<dbReference type="Pfam" id="PF02653">
    <property type="entry name" value="BPD_transp_2"/>
    <property type="match status" value="1"/>
</dbReference>
<organism evidence="10 11">
    <name type="scientific">Nonomuraea ferruginea</name>
    <dbReference type="NCBI Taxonomy" id="46174"/>
    <lineage>
        <taxon>Bacteria</taxon>
        <taxon>Bacillati</taxon>
        <taxon>Actinomycetota</taxon>
        <taxon>Actinomycetes</taxon>
        <taxon>Streptosporangiales</taxon>
        <taxon>Streptosporangiaceae</taxon>
        <taxon>Nonomuraea</taxon>
    </lineage>
</organism>
<keyword evidence="11" id="KW-1185">Reference proteome</keyword>
<evidence type="ECO:0000256" key="3">
    <source>
        <dbReference type="ARBA" id="ARBA00022475"/>
    </source>
</evidence>
<comment type="subcellular location">
    <subcellularLocation>
        <location evidence="1">Cell membrane</location>
        <topology evidence="1">Multi-pass membrane protein</topology>
    </subcellularLocation>
</comment>
<evidence type="ECO:0000256" key="4">
    <source>
        <dbReference type="ARBA" id="ARBA00022692"/>
    </source>
</evidence>
<evidence type="ECO:0000256" key="2">
    <source>
        <dbReference type="ARBA" id="ARBA00022448"/>
    </source>
</evidence>
<evidence type="ECO:0000313" key="10">
    <source>
        <dbReference type="EMBL" id="MDA0642423.1"/>
    </source>
</evidence>
<dbReference type="PANTHER" id="PTHR11795:SF450">
    <property type="entry name" value="ABC TRANSPORTER PERMEASE PROTEIN"/>
    <property type="match status" value="1"/>
</dbReference>
<feature type="transmembrane region" description="Helical" evidence="9">
    <location>
        <begin position="36"/>
        <end position="55"/>
    </location>
</feature>
<evidence type="ECO:0000313" key="11">
    <source>
        <dbReference type="Proteomes" id="UP001212498"/>
    </source>
</evidence>
<feature type="transmembrane region" description="Helical" evidence="9">
    <location>
        <begin position="256"/>
        <end position="277"/>
    </location>
</feature>
<name>A0ABT4SZN3_9ACTN</name>
<dbReference type="RefSeq" id="WP_271276957.1">
    <property type="nucleotide sequence ID" value="NZ_BAABFD010000014.1"/>
</dbReference>
<dbReference type="Proteomes" id="UP001212498">
    <property type="component" value="Unassembled WGS sequence"/>
</dbReference>
<keyword evidence="4 9" id="KW-0812">Transmembrane</keyword>
<evidence type="ECO:0000256" key="1">
    <source>
        <dbReference type="ARBA" id="ARBA00004651"/>
    </source>
</evidence>
<sequence length="291" mass="29422">MNSQDLLQVIFTGVTNGSIYGAIGIGFVVIHRITGVINFAMGDLALVGAFAAVVLAKLVPLWLAVPLGILVAAAASMVVYTLAVRPLRKKALLVQVIATLGVAIGVRSLLQIIFGSGAYQLAPFTAGPAINVGGATIARQALWVVALTVVIVILLTVFFDKSMLGRAVTACAVNPFAAGVVGINVALMAALSFGLAGAAAGTVAIAQTPLSVITVLGGLALSLKGFVAAILGGLDRIGLTVVGGVILGLIEAATTIFAGSLYTTLAGLTLLLALLIFRPAGLTRLRVSTRV</sequence>
<comment type="caution">
    <text evidence="10">The sequence shown here is derived from an EMBL/GenBank/DDBJ whole genome shotgun (WGS) entry which is preliminary data.</text>
</comment>
<accession>A0ABT4SZN3</accession>
<feature type="transmembrane region" description="Helical" evidence="9">
    <location>
        <begin position="141"/>
        <end position="159"/>
    </location>
</feature>
<protein>
    <submittedName>
        <fullName evidence="10">Branched-chain amino acid ABC transporter permease</fullName>
    </submittedName>
</protein>
<dbReference type="InterPro" id="IPR052157">
    <property type="entry name" value="BCAA_transport_permease"/>
</dbReference>
<feature type="transmembrane region" description="Helical" evidence="9">
    <location>
        <begin position="226"/>
        <end position="250"/>
    </location>
</feature>
<feature type="transmembrane region" description="Helical" evidence="9">
    <location>
        <begin position="91"/>
        <end position="114"/>
    </location>
</feature>
<gene>
    <name evidence="10" type="ORF">OUY24_17445</name>
</gene>
<evidence type="ECO:0000256" key="9">
    <source>
        <dbReference type="SAM" id="Phobius"/>
    </source>
</evidence>
<dbReference type="CDD" id="cd06582">
    <property type="entry name" value="TM_PBP1_LivH_like"/>
    <property type="match status" value="1"/>
</dbReference>